<dbReference type="GO" id="GO:0016491">
    <property type="term" value="F:oxidoreductase activity"/>
    <property type="evidence" value="ECO:0007669"/>
    <property type="project" value="UniProtKB-KW"/>
</dbReference>
<organism evidence="4">
    <name type="scientific">uncultured marine thaumarchaeote AD1000_54_E04</name>
    <dbReference type="NCBI Taxonomy" id="1455924"/>
    <lineage>
        <taxon>Archaea</taxon>
        <taxon>Nitrososphaerota</taxon>
        <taxon>environmental samples</taxon>
    </lineage>
</organism>
<dbReference type="AlphaFoldDB" id="A0A075FU83"/>
<dbReference type="EMBL" id="KF900433">
    <property type="protein sequence ID" value="AIE94903.1"/>
    <property type="molecule type" value="Genomic_DNA"/>
</dbReference>
<dbReference type="PANTHER" id="PTHR43976:SF16">
    <property type="entry name" value="SHORT-CHAIN DEHYDROGENASE_REDUCTASE FAMILY PROTEIN"/>
    <property type="match status" value="1"/>
</dbReference>
<dbReference type="CDD" id="cd05374">
    <property type="entry name" value="17beta-HSD-like_SDR_c"/>
    <property type="match status" value="1"/>
</dbReference>
<reference evidence="4" key="1">
    <citation type="journal article" date="2014" name="Genome Biol. Evol.">
        <title>Pangenome evidence for extensive interdomain horizontal transfer affecting lineage core and shell genes in uncultured planktonic thaumarchaeota and euryarchaeota.</title>
        <authorList>
            <person name="Deschamps P."/>
            <person name="Zivanovic Y."/>
            <person name="Moreira D."/>
            <person name="Rodriguez-Valera F."/>
            <person name="Lopez-Garcia P."/>
        </authorList>
    </citation>
    <scope>NUCLEOTIDE SEQUENCE</scope>
</reference>
<name>A0A075FU83_9ARCH</name>
<evidence type="ECO:0000256" key="3">
    <source>
        <dbReference type="RuleBase" id="RU000363"/>
    </source>
</evidence>
<evidence type="ECO:0000256" key="1">
    <source>
        <dbReference type="ARBA" id="ARBA00006484"/>
    </source>
</evidence>
<accession>A0A075FU83</accession>
<dbReference type="SUPFAM" id="SSF51735">
    <property type="entry name" value="NAD(P)-binding Rossmann-fold domains"/>
    <property type="match status" value="1"/>
</dbReference>
<comment type="similarity">
    <text evidence="1 3">Belongs to the short-chain dehydrogenases/reductases (SDR) family.</text>
</comment>
<dbReference type="PANTHER" id="PTHR43976">
    <property type="entry name" value="SHORT CHAIN DEHYDROGENASE"/>
    <property type="match status" value="1"/>
</dbReference>
<protein>
    <submittedName>
        <fullName evidence="4">Short-chain dehydrogenase/reductase SDR</fullName>
    </submittedName>
</protein>
<evidence type="ECO:0000256" key="2">
    <source>
        <dbReference type="ARBA" id="ARBA00023002"/>
    </source>
</evidence>
<dbReference type="InterPro" id="IPR002347">
    <property type="entry name" value="SDR_fam"/>
</dbReference>
<sequence>MEKVAVVTGTSSGIGFETALALAREGYYTYATMRDTTKSDKIEELGKKDNLKISVLELDVDDEISVKNAIRKILDQKQRIDILVNNAGWGLWGCVEDVSVDEFKAQFDTNFFSIIRLIQEVGPTMRKQGSGKIINISSVAGRIGFPASPAYISSKFALEGLSECLRLEMAPFGVDVVIIEPGVIKTNFLNPVKLAKKSESDTAYNDITSKVVSGIKMMAEMGTPPKEVADAVVKSIKDDKPLPRYIVGNDASMFLEAKKNKTDIEFENYLKKELYGE</sequence>
<dbReference type="PRINTS" id="PR00081">
    <property type="entry name" value="GDHRDH"/>
</dbReference>
<keyword evidence="2" id="KW-0560">Oxidoreductase</keyword>
<evidence type="ECO:0000313" key="4">
    <source>
        <dbReference type="EMBL" id="AIE94903.1"/>
    </source>
</evidence>
<dbReference type="InterPro" id="IPR036291">
    <property type="entry name" value="NAD(P)-bd_dom_sf"/>
</dbReference>
<dbReference type="Pfam" id="PF00106">
    <property type="entry name" value="adh_short"/>
    <property type="match status" value="1"/>
</dbReference>
<dbReference type="Gene3D" id="3.40.50.720">
    <property type="entry name" value="NAD(P)-binding Rossmann-like Domain"/>
    <property type="match status" value="1"/>
</dbReference>
<proteinExistence type="inferred from homology"/>
<dbReference type="InterPro" id="IPR051911">
    <property type="entry name" value="SDR_oxidoreductase"/>
</dbReference>
<dbReference type="PRINTS" id="PR00080">
    <property type="entry name" value="SDRFAMILY"/>
</dbReference>